<evidence type="ECO:0000313" key="2">
    <source>
        <dbReference type="EMBL" id="KAF2009562.1"/>
    </source>
</evidence>
<dbReference type="OrthoDB" id="436496at2759"/>
<evidence type="ECO:0000313" key="3">
    <source>
        <dbReference type="Proteomes" id="UP000799778"/>
    </source>
</evidence>
<dbReference type="SUPFAM" id="SSF52343">
    <property type="entry name" value="Ferredoxin reductase-like, C-terminal NADP-linked domain"/>
    <property type="match status" value="1"/>
</dbReference>
<proteinExistence type="predicted"/>
<dbReference type="EMBL" id="ML978078">
    <property type="protein sequence ID" value="KAF2009562.1"/>
    <property type="molecule type" value="Genomic_DNA"/>
</dbReference>
<dbReference type="InterPro" id="IPR039261">
    <property type="entry name" value="FNR_nucleotide-bd"/>
</dbReference>
<dbReference type="PANTHER" id="PTHR42815:SF2">
    <property type="entry name" value="FAD-BINDING, PUTATIVE (AFU_ORTHOLOGUE AFUA_6G07600)-RELATED"/>
    <property type="match status" value="1"/>
</dbReference>
<protein>
    <submittedName>
        <fullName evidence="2">Oxidoreductase-like protein</fullName>
    </submittedName>
</protein>
<keyword evidence="3" id="KW-1185">Reference proteome</keyword>
<reference evidence="2" key="1">
    <citation type="journal article" date="2020" name="Stud. Mycol.">
        <title>101 Dothideomycetes genomes: a test case for predicting lifestyles and emergence of pathogens.</title>
        <authorList>
            <person name="Haridas S."/>
            <person name="Albert R."/>
            <person name="Binder M."/>
            <person name="Bloem J."/>
            <person name="Labutti K."/>
            <person name="Salamov A."/>
            <person name="Andreopoulos B."/>
            <person name="Baker S."/>
            <person name="Barry K."/>
            <person name="Bills G."/>
            <person name="Bluhm B."/>
            <person name="Cannon C."/>
            <person name="Castanera R."/>
            <person name="Culley D."/>
            <person name="Daum C."/>
            <person name="Ezra D."/>
            <person name="Gonzalez J."/>
            <person name="Henrissat B."/>
            <person name="Kuo A."/>
            <person name="Liang C."/>
            <person name="Lipzen A."/>
            <person name="Lutzoni F."/>
            <person name="Magnuson J."/>
            <person name="Mondo S."/>
            <person name="Nolan M."/>
            <person name="Ohm R."/>
            <person name="Pangilinan J."/>
            <person name="Park H.-J."/>
            <person name="Ramirez L."/>
            <person name="Alfaro M."/>
            <person name="Sun H."/>
            <person name="Tritt A."/>
            <person name="Yoshinaga Y."/>
            <person name="Zwiers L.-H."/>
            <person name="Turgeon B."/>
            <person name="Goodwin S."/>
            <person name="Spatafora J."/>
            <person name="Crous P."/>
            <person name="Grigoriev I."/>
        </authorList>
    </citation>
    <scope>NUCLEOTIDE SEQUENCE</scope>
    <source>
        <strain evidence="2">CBS 175.79</strain>
    </source>
</reference>
<dbReference type="PANTHER" id="PTHR42815">
    <property type="entry name" value="FAD-BINDING, PUTATIVE (AFU_ORTHOLOGUE AFUA_6G07600)-RELATED"/>
    <property type="match status" value="1"/>
</dbReference>
<dbReference type="PROSITE" id="PS51384">
    <property type="entry name" value="FAD_FR"/>
    <property type="match status" value="1"/>
</dbReference>
<dbReference type="GeneID" id="54286882"/>
<dbReference type="SUPFAM" id="SSF63380">
    <property type="entry name" value="Riboflavin synthase domain-like"/>
    <property type="match status" value="1"/>
</dbReference>
<dbReference type="SUPFAM" id="SSF50475">
    <property type="entry name" value="FMN-binding split barrel"/>
    <property type="match status" value="1"/>
</dbReference>
<sequence>MAFSIGMPWSHGEHKMHELLHVPEYDNPTSTSLTAQASFMLQRAPLLAFGTLDSQDRPWTTLWGGHPGFSQPLGGGMIGTRTIVDGAHDPVVQSLTGGVEKGEMIQNSNRMLSGLAIDLMTRKRVKIAGHMVAGALGEVDVEYEDGSERLEGGPDKQDQLQLVYKVDQSLGNCPKYLNQYEIQPALVTSKVKSTSASLSAEAKALVLKSDMFFLSSTTTEDMDTNHRGGPQGFVRVLSDTEIVYPEYSGNRLYQTLGNLQMNPRVGITFPDYQTGDILYITGVTEILVLSEAAKVLPGSNLAVKIKIEEAKFVESGLPFRGKRMVPSPYNPLVRTLATEGNIKSSLSTSHQTARLVRKTKITPTISRFTFSVEGGVSYKPGQWVALDFSKDMDYGYSHMRDDDPRSLNDDFVRTFTISSTPGSSTAKDEEFDITIREVGVVTGYLFRQNERAGFEVPIVGIGGEFEIVQEKGKLTPFIAGGVGITPLLGPLKDLDLSPESFRLLWTVREADADLVVDTLKRHPALAKCTTIFFTGTQTPLNFESVVSKLFEEGVQIKRRRLEARDLTEVDADTWYLCAAKSLRKNILAWLHGKKVVFEDFDY</sequence>
<organism evidence="2 3">
    <name type="scientific">Aaosphaeria arxii CBS 175.79</name>
    <dbReference type="NCBI Taxonomy" id="1450172"/>
    <lineage>
        <taxon>Eukaryota</taxon>
        <taxon>Fungi</taxon>
        <taxon>Dikarya</taxon>
        <taxon>Ascomycota</taxon>
        <taxon>Pezizomycotina</taxon>
        <taxon>Dothideomycetes</taxon>
        <taxon>Pleosporomycetidae</taxon>
        <taxon>Pleosporales</taxon>
        <taxon>Pleosporales incertae sedis</taxon>
        <taxon>Aaosphaeria</taxon>
    </lineage>
</organism>
<dbReference type="InterPro" id="IPR017938">
    <property type="entry name" value="Riboflavin_synthase-like_b-brl"/>
</dbReference>
<dbReference type="Gene3D" id="2.30.110.10">
    <property type="entry name" value="Electron Transport, Fmn-binding Protein, Chain A"/>
    <property type="match status" value="1"/>
</dbReference>
<dbReference type="AlphaFoldDB" id="A0A6A5X9C5"/>
<dbReference type="GO" id="GO:0016491">
    <property type="term" value="F:oxidoreductase activity"/>
    <property type="evidence" value="ECO:0007669"/>
    <property type="project" value="InterPro"/>
</dbReference>
<dbReference type="Proteomes" id="UP000799778">
    <property type="component" value="Unassembled WGS sequence"/>
</dbReference>
<dbReference type="RefSeq" id="XP_033377901.1">
    <property type="nucleotide sequence ID" value="XM_033529485.1"/>
</dbReference>
<accession>A0A6A5X9C5</accession>
<name>A0A6A5X9C5_9PLEO</name>
<gene>
    <name evidence="2" type="ORF">BU24DRAFT_428455</name>
</gene>
<feature type="domain" description="FAD-binding FR-type" evidence="1">
    <location>
        <begin position="348"/>
        <end position="468"/>
    </location>
</feature>
<dbReference type="Gene3D" id="3.40.50.80">
    <property type="entry name" value="Nucleotide-binding domain of ferredoxin-NADP reductase (FNR) module"/>
    <property type="match status" value="1"/>
</dbReference>
<dbReference type="InterPro" id="IPR017927">
    <property type="entry name" value="FAD-bd_FR_type"/>
</dbReference>
<evidence type="ECO:0000259" key="1">
    <source>
        <dbReference type="PROSITE" id="PS51384"/>
    </source>
</evidence>
<dbReference type="Gene3D" id="2.40.30.10">
    <property type="entry name" value="Translation factors"/>
    <property type="match status" value="1"/>
</dbReference>
<dbReference type="InterPro" id="IPR012349">
    <property type="entry name" value="Split_barrel_FMN-bd"/>
</dbReference>